<organism evidence="1 2">
    <name type="scientific">Paxillus rubicundulus Ve08.2h10</name>
    <dbReference type="NCBI Taxonomy" id="930991"/>
    <lineage>
        <taxon>Eukaryota</taxon>
        <taxon>Fungi</taxon>
        <taxon>Dikarya</taxon>
        <taxon>Basidiomycota</taxon>
        <taxon>Agaricomycotina</taxon>
        <taxon>Agaricomycetes</taxon>
        <taxon>Agaricomycetidae</taxon>
        <taxon>Boletales</taxon>
        <taxon>Paxilineae</taxon>
        <taxon>Paxillaceae</taxon>
        <taxon>Paxillus</taxon>
    </lineage>
</organism>
<reference evidence="1 2" key="1">
    <citation type="submission" date="2014-04" db="EMBL/GenBank/DDBJ databases">
        <authorList>
            <consortium name="DOE Joint Genome Institute"/>
            <person name="Kuo A."/>
            <person name="Kohler A."/>
            <person name="Jargeat P."/>
            <person name="Nagy L.G."/>
            <person name="Floudas D."/>
            <person name="Copeland A."/>
            <person name="Barry K.W."/>
            <person name="Cichocki N."/>
            <person name="Veneault-Fourrey C."/>
            <person name="LaButti K."/>
            <person name="Lindquist E.A."/>
            <person name="Lipzen A."/>
            <person name="Lundell T."/>
            <person name="Morin E."/>
            <person name="Murat C."/>
            <person name="Sun H."/>
            <person name="Tunlid A."/>
            <person name="Henrissat B."/>
            <person name="Grigoriev I.V."/>
            <person name="Hibbett D.S."/>
            <person name="Martin F."/>
            <person name="Nordberg H.P."/>
            <person name="Cantor M.N."/>
            <person name="Hua S.X."/>
        </authorList>
    </citation>
    <scope>NUCLEOTIDE SEQUENCE [LARGE SCALE GENOMIC DNA]</scope>
    <source>
        <strain evidence="1 2">Ve08.2h10</strain>
    </source>
</reference>
<dbReference type="HOGENOM" id="CLU_2237461_0_0_1"/>
<sequence length="105" mass="11897">MHPSSKMQFFHPTVLAEMKVSMQTLLSTLYAHDPHCTRSLQSFTACRQRLRIYKQRLRSTALTNGDMLGTRVDKLVSRKKNLPTFGVHLPLKGPTAKDDVSVVND</sequence>
<dbReference type="EMBL" id="KN824892">
    <property type="protein sequence ID" value="KIK98446.1"/>
    <property type="molecule type" value="Genomic_DNA"/>
</dbReference>
<keyword evidence="2" id="KW-1185">Reference proteome</keyword>
<dbReference type="Proteomes" id="UP000054538">
    <property type="component" value="Unassembled WGS sequence"/>
</dbReference>
<gene>
    <name evidence="1" type="ORF">PAXRUDRAFT_684620</name>
</gene>
<proteinExistence type="predicted"/>
<name>A0A0D0E314_9AGAM</name>
<evidence type="ECO:0000313" key="2">
    <source>
        <dbReference type="Proteomes" id="UP000054538"/>
    </source>
</evidence>
<dbReference type="InParanoid" id="A0A0D0E314"/>
<protein>
    <submittedName>
        <fullName evidence="1">Uncharacterized protein</fullName>
    </submittedName>
</protein>
<dbReference type="AlphaFoldDB" id="A0A0D0E314"/>
<evidence type="ECO:0000313" key="1">
    <source>
        <dbReference type="EMBL" id="KIK98446.1"/>
    </source>
</evidence>
<accession>A0A0D0E314</accession>
<reference evidence="2" key="2">
    <citation type="submission" date="2015-01" db="EMBL/GenBank/DDBJ databases">
        <title>Evolutionary Origins and Diversification of the Mycorrhizal Mutualists.</title>
        <authorList>
            <consortium name="DOE Joint Genome Institute"/>
            <consortium name="Mycorrhizal Genomics Consortium"/>
            <person name="Kohler A."/>
            <person name="Kuo A."/>
            <person name="Nagy L.G."/>
            <person name="Floudas D."/>
            <person name="Copeland A."/>
            <person name="Barry K.W."/>
            <person name="Cichocki N."/>
            <person name="Veneault-Fourrey C."/>
            <person name="LaButti K."/>
            <person name="Lindquist E.A."/>
            <person name="Lipzen A."/>
            <person name="Lundell T."/>
            <person name="Morin E."/>
            <person name="Murat C."/>
            <person name="Riley R."/>
            <person name="Ohm R."/>
            <person name="Sun H."/>
            <person name="Tunlid A."/>
            <person name="Henrissat B."/>
            <person name="Grigoriev I.V."/>
            <person name="Hibbett D.S."/>
            <person name="Martin F."/>
        </authorList>
    </citation>
    <scope>NUCLEOTIDE SEQUENCE [LARGE SCALE GENOMIC DNA]</scope>
    <source>
        <strain evidence="2">Ve08.2h10</strain>
    </source>
</reference>